<dbReference type="Proteomes" id="UP000286482">
    <property type="component" value="Unassembled WGS sequence"/>
</dbReference>
<keyword evidence="1" id="KW-0732">Signal</keyword>
<organism evidence="2 3">
    <name type="scientific">Alginatibacterium sediminis</name>
    <dbReference type="NCBI Taxonomy" id="2164068"/>
    <lineage>
        <taxon>Bacteria</taxon>
        <taxon>Pseudomonadati</taxon>
        <taxon>Pseudomonadota</taxon>
        <taxon>Gammaproteobacteria</taxon>
        <taxon>Alteromonadales</taxon>
        <taxon>Alteromonadaceae</taxon>
        <taxon>Alginatibacterium</taxon>
    </lineage>
</organism>
<evidence type="ECO:0000313" key="3">
    <source>
        <dbReference type="Proteomes" id="UP000286482"/>
    </source>
</evidence>
<evidence type="ECO:0000256" key="1">
    <source>
        <dbReference type="SAM" id="SignalP"/>
    </source>
</evidence>
<dbReference type="EMBL" id="RAQO01000008">
    <property type="protein sequence ID" value="RKF15561.1"/>
    <property type="molecule type" value="Genomic_DNA"/>
</dbReference>
<gene>
    <name evidence="2" type="ORF">DBZ36_14325</name>
</gene>
<dbReference type="RefSeq" id="WP_120355647.1">
    <property type="nucleotide sequence ID" value="NZ_RAQO01000008.1"/>
</dbReference>
<dbReference type="AlphaFoldDB" id="A0A420E825"/>
<proteinExistence type="predicted"/>
<protein>
    <recommendedName>
        <fullName evidence="4">PBP domain-containing protein</fullName>
    </recommendedName>
</protein>
<feature type="signal peptide" evidence="1">
    <location>
        <begin position="1"/>
        <end position="18"/>
    </location>
</feature>
<keyword evidence="3" id="KW-1185">Reference proteome</keyword>
<dbReference type="SUPFAM" id="SSF53850">
    <property type="entry name" value="Periplasmic binding protein-like II"/>
    <property type="match status" value="1"/>
</dbReference>
<sequence length="156" mass="17567">MNQLVVMIVLFLSLCSVAFSNTDQTNAELADLALASQSIYVVLNRARSQEKIDIGIANRLFSLRQLTWPDGHPVQLVCFPDSNAVHVKFSKAVLDIFPYQLRKHWDRLVYTGVATAPKQVRTDQQLIHTITHNADAIAYSNKEISDDNVYSIQILP</sequence>
<reference evidence="2 3" key="1">
    <citation type="submission" date="2018-09" db="EMBL/GenBank/DDBJ databases">
        <authorList>
            <person name="Wang Z."/>
        </authorList>
    </citation>
    <scope>NUCLEOTIDE SEQUENCE [LARGE SCALE GENOMIC DNA]</scope>
    <source>
        <strain evidence="2 3">ALS 81</strain>
    </source>
</reference>
<evidence type="ECO:0008006" key="4">
    <source>
        <dbReference type="Google" id="ProtNLM"/>
    </source>
</evidence>
<evidence type="ECO:0000313" key="2">
    <source>
        <dbReference type="EMBL" id="RKF15561.1"/>
    </source>
</evidence>
<comment type="caution">
    <text evidence="2">The sequence shown here is derived from an EMBL/GenBank/DDBJ whole genome shotgun (WGS) entry which is preliminary data.</text>
</comment>
<accession>A0A420E825</accession>
<dbReference type="OrthoDB" id="5368544at2"/>
<feature type="chain" id="PRO_5019312447" description="PBP domain-containing protein" evidence="1">
    <location>
        <begin position="19"/>
        <end position="156"/>
    </location>
</feature>
<name>A0A420E825_9ALTE</name>